<protein>
    <submittedName>
        <fullName evidence="7">Type II secretory pathway protein</fullName>
    </submittedName>
</protein>
<dbReference type="Proteomes" id="UP001056649">
    <property type="component" value="Chromosome"/>
</dbReference>
<dbReference type="PRINTS" id="PR00811">
    <property type="entry name" value="BCTERIALGSPD"/>
</dbReference>
<feature type="region of interest" description="Disordered" evidence="5">
    <location>
        <begin position="34"/>
        <end position="58"/>
    </location>
</feature>
<dbReference type="RefSeq" id="WP_006473779.1">
    <property type="nucleotide sequence ID" value="NZ_CP090569.1"/>
</dbReference>
<dbReference type="EMBL" id="CP090569">
    <property type="protein sequence ID" value="USF86258.1"/>
    <property type="molecule type" value="Genomic_DNA"/>
</dbReference>
<dbReference type="PANTHER" id="PTHR30332">
    <property type="entry name" value="PROBABLE GENERAL SECRETION PATHWAY PROTEIN D"/>
    <property type="match status" value="1"/>
</dbReference>
<organism evidence="7 8">
    <name type="scientific">Candidatus Endoriftia persephonae</name>
    <dbReference type="NCBI Taxonomy" id="393765"/>
    <lineage>
        <taxon>Bacteria</taxon>
        <taxon>Pseudomonadati</taxon>
        <taxon>Pseudomonadota</taxon>
        <taxon>Gammaproteobacteria</taxon>
        <taxon>Chromatiales</taxon>
        <taxon>Sedimenticolaceae</taxon>
        <taxon>Candidatus Endoriftia</taxon>
    </lineage>
</organism>
<dbReference type="InterPro" id="IPR001775">
    <property type="entry name" value="GspD/PilQ"/>
</dbReference>
<dbReference type="InterPro" id="IPR050810">
    <property type="entry name" value="Bact_Secretion_Sys_Channel"/>
</dbReference>
<dbReference type="InterPro" id="IPR004846">
    <property type="entry name" value="T2SS/T3SS_dom"/>
</dbReference>
<evidence type="ECO:0000256" key="5">
    <source>
        <dbReference type="SAM" id="MobiDB-lite"/>
    </source>
</evidence>
<evidence type="ECO:0000256" key="1">
    <source>
        <dbReference type="ARBA" id="ARBA00004370"/>
    </source>
</evidence>
<reference evidence="7" key="1">
    <citation type="journal article" date="2022" name="Mol. Ecol. Resour.">
        <title>The complete and closed genome of the facultative generalist Candidatus Endoriftia persephone from deep-sea hydrothermal vents.</title>
        <authorList>
            <person name="de Oliveira A.L."/>
            <person name="Srivastava A."/>
            <person name="Espada-Hinojosa S."/>
            <person name="Bright M."/>
        </authorList>
    </citation>
    <scope>NUCLEOTIDE SEQUENCE</scope>
    <source>
        <strain evidence="7">Tica-EPR-9o50.N</strain>
    </source>
</reference>
<proteinExistence type="inferred from homology"/>
<gene>
    <name evidence="7" type="ORF">L0Y14_08855</name>
</gene>
<dbReference type="AlphaFoldDB" id="A0A9J6ZU64"/>
<name>A0A9J6ZU64_9GAMM</name>
<evidence type="ECO:0000313" key="7">
    <source>
        <dbReference type="EMBL" id="USF86258.1"/>
    </source>
</evidence>
<dbReference type="GO" id="GO:0015627">
    <property type="term" value="C:type II protein secretion system complex"/>
    <property type="evidence" value="ECO:0007669"/>
    <property type="project" value="TreeGrafter"/>
</dbReference>
<evidence type="ECO:0000259" key="6">
    <source>
        <dbReference type="Pfam" id="PF00263"/>
    </source>
</evidence>
<sequence>MQTTDLTPKPQPAGILLAVCLLLVGCGPTRAPTPSTGHLLPKPTSAQPGAAIPPPVTRPALLPEPRAEAPLESYTVVVSDVPLRELLFTLARDAGLNLDIDNNITGNITLNAVDQTLPRILDRITRLSAVRYEIDDDVLRVMQDTPFLRSYIVDYVNLSRQSSNTIQISTKVASKVAGGEGGEGEGNTSNTQLKGEVSNRFWQSLFVNLTAIIGDKNPSGGSGSESGGVSLGSPNIIINAETGMIAVRTTAKKHQEIERFLTQVLDSARRQVLIEVTIAEVVLSDHFQAGVDWSLIGSDIGINSAMIGQNLLQAPLASLTLSGNINGDPLNLTLKALENFGKVKVLSSPKIMTLNNQPAVLRVTDQRVYMITDVEVEEDQETKTKTRTFETTVNTVPEGLVLTVTPYVDQFDTVMLNIRPTISRILGFVEMRNQELDEANVINRVPEIQLREMETVLRVSSGDSAIIGGLMQDAIDNSQNSLPGVTSIPLLGDLFSYHDKQVSKTELVVFIRPTVIHKASLQGDLKPFRTMTQDLLPAADREPGEAL</sequence>
<evidence type="ECO:0000313" key="8">
    <source>
        <dbReference type="Proteomes" id="UP001056649"/>
    </source>
</evidence>
<keyword evidence="3" id="KW-0472">Membrane</keyword>
<evidence type="ECO:0000256" key="2">
    <source>
        <dbReference type="ARBA" id="ARBA00022729"/>
    </source>
</evidence>
<dbReference type="KEGG" id="eps:L0Y14_08855"/>
<accession>A0A9J6ZU64</accession>
<evidence type="ECO:0000256" key="3">
    <source>
        <dbReference type="ARBA" id="ARBA00023136"/>
    </source>
</evidence>
<comment type="similarity">
    <text evidence="4">Belongs to the bacterial secretin family.</text>
</comment>
<evidence type="ECO:0000256" key="4">
    <source>
        <dbReference type="RuleBase" id="RU004003"/>
    </source>
</evidence>
<feature type="domain" description="Type II/III secretion system secretin-like" evidence="6">
    <location>
        <begin position="336"/>
        <end position="516"/>
    </location>
</feature>
<dbReference type="GO" id="GO:0009306">
    <property type="term" value="P:protein secretion"/>
    <property type="evidence" value="ECO:0007669"/>
    <property type="project" value="InterPro"/>
</dbReference>
<dbReference type="PANTHER" id="PTHR30332:SF24">
    <property type="entry name" value="SECRETIN GSPD-RELATED"/>
    <property type="match status" value="1"/>
</dbReference>
<keyword evidence="2" id="KW-0732">Signal</keyword>
<keyword evidence="8" id="KW-1185">Reference proteome</keyword>
<dbReference type="Gene3D" id="3.55.50.30">
    <property type="match status" value="1"/>
</dbReference>
<dbReference type="Pfam" id="PF00263">
    <property type="entry name" value="Secretin"/>
    <property type="match status" value="1"/>
</dbReference>
<comment type="subcellular location">
    <subcellularLocation>
        <location evidence="1">Membrane</location>
    </subcellularLocation>
</comment>